<feature type="compositionally biased region" description="Gly residues" evidence="4">
    <location>
        <begin position="27"/>
        <end position="56"/>
    </location>
</feature>
<feature type="compositionally biased region" description="Low complexity" evidence="4">
    <location>
        <begin position="590"/>
        <end position="605"/>
    </location>
</feature>
<dbReference type="InterPro" id="IPR001478">
    <property type="entry name" value="PDZ"/>
</dbReference>
<dbReference type="AlphaFoldDB" id="A0A9P0EX53"/>
<evidence type="ECO:0000259" key="5">
    <source>
        <dbReference type="PROSITE" id="PS50106"/>
    </source>
</evidence>
<feature type="compositionally biased region" description="Low complexity" evidence="4">
    <location>
        <begin position="512"/>
        <end position="527"/>
    </location>
</feature>
<dbReference type="Proteomes" id="UP001152759">
    <property type="component" value="Chromosome 1"/>
</dbReference>
<evidence type="ECO:0000256" key="1">
    <source>
        <dbReference type="ARBA" id="ARBA00004316"/>
    </source>
</evidence>
<feature type="compositionally biased region" description="Pro residues" evidence="4">
    <location>
        <begin position="579"/>
        <end position="589"/>
    </location>
</feature>
<evidence type="ECO:0000256" key="2">
    <source>
        <dbReference type="ARBA" id="ARBA00022737"/>
    </source>
</evidence>
<dbReference type="Gene3D" id="2.30.42.10">
    <property type="match status" value="2"/>
</dbReference>
<dbReference type="GO" id="GO:0032426">
    <property type="term" value="C:stereocilium tip"/>
    <property type="evidence" value="ECO:0007669"/>
    <property type="project" value="TreeGrafter"/>
</dbReference>
<comment type="subcellular location">
    <subcellularLocation>
        <location evidence="1">Cell projection</location>
    </subcellularLocation>
</comment>
<feature type="compositionally biased region" description="Low complexity" evidence="4">
    <location>
        <begin position="431"/>
        <end position="450"/>
    </location>
</feature>
<feature type="domain" description="PDZ" evidence="5">
    <location>
        <begin position="59"/>
        <end position="133"/>
    </location>
</feature>
<keyword evidence="3" id="KW-0966">Cell projection</keyword>
<evidence type="ECO:0000256" key="4">
    <source>
        <dbReference type="SAM" id="MobiDB-lite"/>
    </source>
</evidence>
<dbReference type="SUPFAM" id="SSF50156">
    <property type="entry name" value="PDZ domain-like"/>
    <property type="match status" value="2"/>
</dbReference>
<sequence>MVYPHYDVSSAATWGTCGGASSSTSDSGGGDMKGCGGGGGGGGGGSSMSGSGGGGSVRSVRLSKRHGFGAAQPSLGFSIRGGHEHGTGFFISAVENGSEAHSQGLKVGDQIIRVNGFPVEDATHRELLQLIQNQTTVNLKVRSVGMIPVKDSYSESLTWRLVEPSPGMYLQNHSEAFNHVGSHNYPRSHGNVVVTMDVPPKGTLGCGICKGPDWKPGIFVQFTKENGLARDAGLRPGDQILQCNNVDFTNNVTFNEAVSVLRGSGRLVLLVKKGAGAELFPGESSGYNSSASSVAGDQSPETWVNKRLSIVNEESFIDSDSRLSHQDSDHRLISDQFINDSNKERHLKPYESNCNGDVEKTVIHVSSSDVIPSQRDKSVDFKSASNKLTEICMVSQQMETTTTTVLVEVHQNNEDAEKNKRNQNNKYLDKSSSGSSFSGSSMTSLSSAISQEIQRRSERKASDPASVDQPPQKGGKLEKLRSNFDKEKVIQHEQLMQEFKRAHRRMFSPPGSQDSQTSTNVTSSSTQAKVERNRGKEESKGAYHYYENGTSVNGGSTGSCGSTTAESSAESRTDSRLPTQPPPPPPPLPSETSSGSSKEFSISETIPSTHHIIGPPTPPDCPTPDYDSLSIVSTKEEARRRSHVHAAPPTAPKTAKLHNGKNSDLVEMQSIESFKLTSPATVRPKPPPTYFVPTVKIVPNSNNSSVSPRSSSNLNGKPAVTIREYPSAAPKKQPSRMEFLPKSGETVTDFPPGTEPTSRLQTELCQTLARSNLNKRFLKHEVSDPEIGNGSTSSFVNGNKVTISINPQQPKSTFDSTPNCKSNQNPFYLFPHKNKCLKTEELSDRFCNVNGTSNIHNGHSNFFVLDKSALKNGQANLRMNSKNSCDSNKNSVTFNFNSKRTGDLKSGSDSRGSNGLCSILKNGNATGTTNVSKVQIKN</sequence>
<feature type="region of interest" description="Disordered" evidence="4">
    <location>
        <begin position="17"/>
        <end position="59"/>
    </location>
</feature>
<dbReference type="Pfam" id="PF00595">
    <property type="entry name" value="PDZ"/>
    <property type="match status" value="2"/>
</dbReference>
<feature type="region of interest" description="Disordered" evidence="4">
    <location>
        <begin position="506"/>
        <end position="658"/>
    </location>
</feature>
<reference evidence="6" key="1">
    <citation type="submission" date="2021-12" db="EMBL/GenBank/DDBJ databases">
        <authorList>
            <person name="King R."/>
        </authorList>
    </citation>
    <scope>NUCLEOTIDE SEQUENCE</scope>
</reference>
<feature type="compositionally biased region" description="Basic and acidic residues" evidence="4">
    <location>
        <begin position="529"/>
        <end position="541"/>
    </location>
</feature>
<dbReference type="GO" id="GO:0005886">
    <property type="term" value="C:plasma membrane"/>
    <property type="evidence" value="ECO:0007669"/>
    <property type="project" value="TreeGrafter"/>
</dbReference>
<accession>A0A9P0EX53</accession>
<keyword evidence="7" id="KW-1185">Reference proteome</keyword>
<keyword evidence="2" id="KW-0677">Repeat</keyword>
<dbReference type="InterPro" id="IPR051844">
    <property type="entry name" value="USH2_Complex_Protein"/>
</dbReference>
<feature type="region of interest" description="Disordered" evidence="4">
    <location>
        <begin position="411"/>
        <end position="483"/>
    </location>
</feature>
<gene>
    <name evidence="6" type="ORF">BEMITA_LOCUS313</name>
</gene>
<dbReference type="PANTHER" id="PTHR23116">
    <property type="entry name" value="PDZ DOMAIN CONTAINING WHIRLIN AND HARMONIN-RELATED"/>
    <property type="match status" value="1"/>
</dbReference>
<feature type="domain" description="PDZ" evidence="5">
    <location>
        <begin position="193"/>
        <end position="270"/>
    </location>
</feature>
<feature type="compositionally biased region" description="Basic and acidic residues" evidence="4">
    <location>
        <begin position="411"/>
        <end position="420"/>
    </location>
</feature>
<evidence type="ECO:0000313" key="7">
    <source>
        <dbReference type="Proteomes" id="UP001152759"/>
    </source>
</evidence>
<dbReference type="GO" id="GO:0002142">
    <property type="term" value="C:stereocilia ankle link complex"/>
    <property type="evidence" value="ECO:0007669"/>
    <property type="project" value="TreeGrafter"/>
</dbReference>
<name>A0A9P0EX53_BEMTA</name>
<protein>
    <recommendedName>
        <fullName evidence="5">PDZ domain-containing protein</fullName>
    </recommendedName>
</protein>
<feature type="compositionally biased region" description="Basic and acidic residues" evidence="4">
    <location>
        <begin position="453"/>
        <end position="462"/>
    </location>
</feature>
<evidence type="ECO:0000313" key="6">
    <source>
        <dbReference type="EMBL" id="CAH0380571.1"/>
    </source>
</evidence>
<evidence type="ECO:0000256" key="3">
    <source>
        <dbReference type="ARBA" id="ARBA00023273"/>
    </source>
</evidence>
<dbReference type="PANTHER" id="PTHR23116:SF36">
    <property type="entry name" value="HARMONIN"/>
    <property type="match status" value="1"/>
</dbReference>
<dbReference type="GO" id="GO:0005929">
    <property type="term" value="C:cilium"/>
    <property type="evidence" value="ECO:0007669"/>
    <property type="project" value="TreeGrafter"/>
</dbReference>
<feature type="compositionally biased region" description="Low complexity" evidence="4">
    <location>
        <begin position="17"/>
        <end position="26"/>
    </location>
</feature>
<proteinExistence type="predicted"/>
<organism evidence="6 7">
    <name type="scientific">Bemisia tabaci</name>
    <name type="common">Sweetpotato whitefly</name>
    <name type="synonym">Aleurodes tabaci</name>
    <dbReference type="NCBI Taxonomy" id="7038"/>
    <lineage>
        <taxon>Eukaryota</taxon>
        <taxon>Metazoa</taxon>
        <taxon>Ecdysozoa</taxon>
        <taxon>Arthropoda</taxon>
        <taxon>Hexapoda</taxon>
        <taxon>Insecta</taxon>
        <taxon>Pterygota</taxon>
        <taxon>Neoptera</taxon>
        <taxon>Paraneoptera</taxon>
        <taxon>Hemiptera</taxon>
        <taxon>Sternorrhyncha</taxon>
        <taxon>Aleyrodoidea</taxon>
        <taxon>Aleyrodidae</taxon>
        <taxon>Aleyrodinae</taxon>
        <taxon>Bemisia</taxon>
    </lineage>
</organism>
<dbReference type="EMBL" id="OU963862">
    <property type="protein sequence ID" value="CAH0380571.1"/>
    <property type="molecule type" value="Genomic_DNA"/>
</dbReference>
<dbReference type="InterPro" id="IPR036034">
    <property type="entry name" value="PDZ_sf"/>
</dbReference>
<feature type="compositionally biased region" description="Low complexity" evidence="4">
    <location>
        <begin position="548"/>
        <end position="568"/>
    </location>
</feature>
<dbReference type="SMART" id="SM00228">
    <property type="entry name" value="PDZ"/>
    <property type="match status" value="2"/>
</dbReference>
<dbReference type="PROSITE" id="PS50106">
    <property type="entry name" value="PDZ"/>
    <property type="match status" value="2"/>
</dbReference>